<dbReference type="GO" id="GO:0061024">
    <property type="term" value="P:membrane organization"/>
    <property type="evidence" value="ECO:0007669"/>
    <property type="project" value="TreeGrafter"/>
</dbReference>
<name>A0A4U5N1L4_STECR</name>
<dbReference type="STRING" id="34508.A0A4U5N1L4"/>
<dbReference type="EMBL" id="AZBU02000005">
    <property type="protein sequence ID" value="TKR76140.1"/>
    <property type="molecule type" value="Genomic_DNA"/>
</dbReference>
<dbReference type="InterPro" id="IPR051645">
    <property type="entry name" value="PER33/POM33_regulator"/>
</dbReference>
<evidence type="ECO:0000256" key="2">
    <source>
        <dbReference type="ARBA" id="ARBA00007322"/>
    </source>
</evidence>
<evidence type="ECO:0000256" key="6">
    <source>
        <dbReference type="SAM" id="MobiDB-lite"/>
    </source>
</evidence>
<dbReference type="PANTHER" id="PTHR12703">
    <property type="entry name" value="TRANSMEMBRANE PROTEIN 33"/>
    <property type="match status" value="1"/>
</dbReference>
<sequence>MVEIREESSEPLREGAGASTSSSSGQGGSNTSSSQPAQYTSMMDYMKANTWDSVLFLCRLVTVFFSICYLLPLGTLSSTAYTRAFAAAAATNVFRLRQRLTWFAFSRDFLQYMILEDSCHYVIYCVIFITSAPVTMALVPIAFYGAWNAAKFFVAMCQATGNGETKMCRLVNEQVQKHTANLLGIVALAEILVFPVFIAMIFMGKVSIFFPFIYGRFLSLRYVSRRNPYTRLAFFQLKCSVQEGVNHPMCPQMVRNLAFKAIGLIERFAPQTVQQ</sequence>
<organism evidence="8 9">
    <name type="scientific">Steinernema carpocapsae</name>
    <name type="common">Entomopathogenic nematode</name>
    <dbReference type="NCBI Taxonomy" id="34508"/>
    <lineage>
        <taxon>Eukaryota</taxon>
        <taxon>Metazoa</taxon>
        <taxon>Ecdysozoa</taxon>
        <taxon>Nematoda</taxon>
        <taxon>Chromadorea</taxon>
        <taxon>Rhabditida</taxon>
        <taxon>Tylenchina</taxon>
        <taxon>Panagrolaimomorpha</taxon>
        <taxon>Strongyloidoidea</taxon>
        <taxon>Steinernematidae</taxon>
        <taxon>Steinernema</taxon>
    </lineage>
</organism>
<protein>
    <recommendedName>
        <fullName evidence="10">Transmembrane protein 33</fullName>
    </recommendedName>
</protein>
<evidence type="ECO:0000313" key="8">
    <source>
        <dbReference type="EMBL" id="TKR76140.1"/>
    </source>
</evidence>
<keyword evidence="4 7" id="KW-1133">Transmembrane helix</keyword>
<reference evidence="8 9" key="2">
    <citation type="journal article" date="2019" name="G3 (Bethesda)">
        <title>Hybrid Assembly of the Genome of the Entomopathogenic Nematode Steinernema carpocapsae Identifies the X-Chromosome.</title>
        <authorList>
            <person name="Serra L."/>
            <person name="Macchietto M."/>
            <person name="Macias-Munoz A."/>
            <person name="McGill C.J."/>
            <person name="Rodriguez I.M."/>
            <person name="Rodriguez B."/>
            <person name="Murad R."/>
            <person name="Mortazavi A."/>
        </authorList>
    </citation>
    <scope>NUCLEOTIDE SEQUENCE [LARGE SCALE GENOMIC DNA]</scope>
    <source>
        <strain evidence="8 9">ALL</strain>
    </source>
</reference>
<feature type="transmembrane region" description="Helical" evidence="7">
    <location>
        <begin position="182"/>
        <end position="202"/>
    </location>
</feature>
<gene>
    <name evidence="8" type="ORF">L596_017329</name>
</gene>
<dbReference type="GO" id="GO:0016020">
    <property type="term" value="C:membrane"/>
    <property type="evidence" value="ECO:0007669"/>
    <property type="project" value="UniProtKB-SubCell"/>
</dbReference>
<comment type="caution">
    <text evidence="8">The sequence shown here is derived from an EMBL/GenBank/DDBJ whole genome shotgun (WGS) entry which is preliminary data.</text>
</comment>
<keyword evidence="5 7" id="KW-0472">Membrane</keyword>
<reference evidence="8 9" key="1">
    <citation type="journal article" date="2015" name="Genome Biol.">
        <title>Comparative genomics of Steinernema reveals deeply conserved gene regulatory networks.</title>
        <authorList>
            <person name="Dillman A.R."/>
            <person name="Macchietto M."/>
            <person name="Porter C.F."/>
            <person name="Rogers A."/>
            <person name="Williams B."/>
            <person name="Antoshechkin I."/>
            <person name="Lee M.M."/>
            <person name="Goodwin Z."/>
            <person name="Lu X."/>
            <person name="Lewis E.E."/>
            <person name="Goodrich-Blair H."/>
            <person name="Stock S.P."/>
            <person name="Adams B.J."/>
            <person name="Sternberg P.W."/>
            <person name="Mortazavi A."/>
        </authorList>
    </citation>
    <scope>NUCLEOTIDE SEQUENCE [LARGE SCALE GENOMIC DNA]</scope>
    <source>
        <strain evidence="8 9">ALL</strain>
    </source>
</reference>
<keyword evidence="9" id="KW-1185">Reference proteome</keyword>
<dbReference type="AlphaFoldDB" id="A0A4U5N1L4"/>
<evidence type="ECO:0000256" key="1">
    <source>
        <dbReference type="ARBA" id="ARBA00004141"/>
    </source>
</evidence>
<dbReference type="PANTHER" id="PTHR12703:SF4">
    <property type="entry name" value="TRANSMEMBRANE PROTEIN 33"/>
    <property type="match status" value="1"/>
</dbReference>
<evidence type="ECO:0000256" key="7">
    <source>
        <dbReference type="SAM" id="Phobius"/>
    </source>
</evidence>
<evidence type="ECO:0000256" key="4">
    <source>
        <dbReference type="ARBA" id="ARBA00022989"/>
    </source>
</evidence>
<dbReference type="OrthoDB" id="5581259at2759"/>
<evidence type="ECO:0000256" key="3">
    <source>
        <dbReference type="ARBA" id="ARBA00022692"/>
    </source>
</evidence>
<dbReference type="Proteomes" id="UP000298663">
    <property type="component" value="Unassembled WGS sequence"/>
</dbReference>
<feature type="region of interest" description="Disordered" evidence="6">
    <location>
        <begin position="1"/>
        <end position="35"/>
    </location>
</feature>
<dbReference type="Pfam" id="PF03661">
    <property type="entry name" value="TMEM33_Pom33"/>
    <property type="match status" value="1"/>
</dbReference>
<feature type="transmembrane region" description="Helical" evidence="7">
    <location>
        <begin position="51"/>
        <end position="72"/>
    </location>
</feature>
<accession>A0A4U5N1L4</accession>
<dbReference type="GO" id="GO:0005783">
    <property type="term" value="C:endoplasmic reticulum"/>
    <property type="evidence" value="ECO:0007669"/>
    <property type="project" value="TreeGrafter"/>
</dbReference>
<keyword evidence="3 7" id="KW-0812">Transmembrane</keyword>
<evidence type="ECO:0000256" key="5">
    <source>
        <dbReference type="ARBA" id="ARBA00023136"/>
    </source>
</evidence>
<feature type="transmembrane region" description="Helical" evidence="7">
    <location>
        <begin position="121"/>
        <end position="146"/>
    </location>
</feature>
<comment type="subcellular location">
    <subcellularLocation>
        <location evidence="1">Membrane</location>
        <topology evidence="1">Multi-pass membrane protein</topology>
    </subcellularLocation>
</comment>
<dbReference type="InterPro" id="IPR005344">
    <property type="entry name" value="TMEM33/Pom33"/>
</dbReference>
<evidence type="ECO:0000313" key="9">
    <source>
        <dbReference type="Proteomes" id="UP000298663"/>
    </source>
</evidence>
<comment type="similarity">
    <text evidence="2">Belongs to the PER33/POM33 family.</text>
</comment>
<evidence type="ECO:0008006" key="10">
    <source>
        <dbReference type="Google" id="ProtNLM"/>
    </source>
</evidence>
<proteinExistence type="inferred from homology"/>
<feature type="compositionally biased region" description="Basic and acidic residues" evidence="6">
    <location>
        <begin position="1"/>
        <end position="13"/>
    </location>
</feature>
<feature type="compositionally biased region" description="Low complexity" evidence="6">
    <location>
        <begin position="15"/>
        <end position="35"/>
    </location>
</feature>
<dbReference type="GO" id="GO:0071786">
    <property type="term" value="P:endoplasmic reticulum tubular network organization"/>
    <property type="evidence" value="ECO:0007669"/>
    <property type="project" value="TreeGrafter"/>
</dbReference>